<feature type="transmembrane region" description="Helical" evidence="1">
    <location>
        <begin position="7"/>
        <end position="30"/>
    </location>
</feature>
<dbReference type="SUPFAM" id="SSF56235">
    <property type="entry name" value="N-terminal nucleophile aminohydrolases (Ntn hydrolases)"/>
    <property type="match status" value="1"/>
</dbReference>
<keyword evidence="4" id="KW-1185">Reference proteome</keyword>
<feature type="domain" description="Peptidase C45 hydrolase" evidence="2">
    <location>
        <begin position="112"/>
        <end position="384"/>
    </location>
</feature>
<accession>A0A1H9GL76</accession>
<protein>
    <submittedName>
        <fullName evidence="3">Penicillin V acylase, Ntn superfamily</fullName>
    </submittedName>
</protein>
<evidence type="ECO:0000256" key="1">
    <source>
        <dbReference type="SAM" id="Phobius"/>
    </source>
</evidence>
<gene>
    <name evidence="3" type="ORF">SAMN04487977_10546</name>
</gene>
<evidence type="ECO:0000313" key="4">
    <source>
        <dbReference type="Proteomes" id="UP000182360"/>
    </source>
</evidence>
<dbReference type="STRING" id="163.SAMN04487775_1104"/>
<keyword evidence="1" id="KW-1133">Transmembrane helix</keyword>
<dbReference type="InterPro" id="IPR029055">
    <property type="entry name" value="Ntn_hydrolases_N"/>
</dbReference>
<dbReference type="EMBL" id="FOFU01000005">
    <property type="protein sequence ID" value="SEQ50855.1"/>
    <property type="molecule type" value="Genomic_DNA"/>
</dbReference>
<dbReference type="Gene3D" id="3.60.60.10">
    <property type="entry name" value="Penicillin V Acylase, Chain A"/>
    <property type="match status" value="1"/>
</dbReference>
<keyword evidence="1" id="KW-0472">Membrane</keyword>
<reference evidence="3 4" key="1">
    <citation type="submission" date="2016-10" db="EMBL/GenBank/DDBJ databases">
        <authorList>
            <person name="de Groot N.N."/>
        </authorList>
    </citation>
    <scope>NUCLEOTIDE SEQUENCE [LARGE SCALE GENOMIC DNA]</scope>
    <source>
        <strain evidence="3 4">B25</strain>
    </source>
</reference>
<dbReference type="RefSeq" id="WP_074643677.1">
    <property type="nucleotide sequence ID" value="NZ_FOFU01000005.1"/>
</dbReference>
<dbReference type="Proteomes" id="UP000182360">
    <property type="component" value="Unassembled WGS sequence"/>
</dbReference>
<dbReference type="OrthoDB" id="5480874at2"/>
<organism evidence="3 4">
    <name type="scientific">Treponema bryantii</name>
    <dbReference type="NCBI Taxonomy" id="163"/>
    <lineage>
        <taxon>Bacteria</taxon>
        <taxon>Pseudomonadati</taxon>
        <taxon>Spirochaetota</taxon>
        <taxon>Spirochaetia</taxon>
        <taxon>Spirochaetales</taxon>
        <taxon>Treponemataceae</taxon>
        <taxon>Treponema</taxon>
    </lineage>
</organism>
<dbReference type="InterPro" id="IPR005079">
    <property type="entry name" value="Peptidase_C45_hydrolase"/>
</dbReference>
<name>A0A1H9GL76_9SPIR</name>
<evidence type="ECO:0000313" key="3">
    <source>
        <dbReference type="EMBL" id="SEQ50855.1"/>
    </source>
</evidence>
<proteinExistence type="predicted"/>
<dbReference type="AlphaFoldDB" id="A0A1H9GL76"/>
<dbReference type="Pfam" id="PF03417">
    <property type="entry name" value="AAT"/>
    <property type="match status" value="1"/>
</dbReference>
<keyword evidence="1" id="KW-0812">Transmembrane</keyword>
<sequence>MKKVSKIICIILSSILALVLITAVVFSIIFRNEISAISSIKVLKPRVENSLQCGIYEMSFNGDYYFDDYLAQGGAKNDRELLDFIMNKMTKGLLKLKIKTSKIGCSSFTARKPNGEHLFARNYDLYSTNTCIVRIKGNKNRHASISTVDLSFINIPAYKNVNNLISKAYCLAAPYAPLDGINDAGVSCGIYMTYQGDGRNVIATDQNTDLPDFSPTTFIRMILDYADSLEEAIDFAKAYDMHDSAGTSFHIMITDRSGRSAILEWVYGKNGSDNKGALRKLVVTYNDADEHIGPHEAESDFQWVTNFIIQSGYYQEYSTKTLVGWDRYNILYDELSKTDAIIEDEMSAMKILQKIAQRTIRPNRKADDYILTIHSVIYNLDNLTTLWCGNEQYADTNGMFKYKFDKNKNCFIRDLL</sequence>
<evidence type="ECO:0000259" key="2">
    <source>
        <dbReference type="Pfam" id="PF03417"/>
    </source>
</evidence>